<keyword evidence="5 8" id="KW-0812">Transmembrane</keyword>
<organism evidence="9 10">
    <name type="scientific">Tistrella mobilis</name>
    <dbReference type="NCBI Taxonomy" id="171437"/>
    <lineage>
        <taxon>Bacteria</taxon>
        <taxon>Pseudomonadati</taxon>
        <taxon>Pseudomonadota</taxon>
        <taxon>Alphaproteobacteria</taxon>
        <taxon>Geminicoccales</taxon>
        <taxon>Geminicoccaceae</taxon>
        <taxon>Tistrella</taxon>
    </lineage>
</organism>
<comment type="subcellular location">
    <subcellularLocation>
        <location evidence="1">Cell membrane</location>
        <topology evidence="1">Multi-pass membrane protein</topology>
    </subcellularLocation>
</comment>
<dbReference type="InterPro" id="IPR000522">
    <property type="entry name" value="ABC_transptr_permease_BtuC"/>
</dbReference>
<dbReference type="SUPFAM" id="SSF81345">
    <property type="entry name" value="ABC transporter involved in vitamin B12 uptake, BtuC"/>
    <property type="match status" value="1"/>
</dbReference>
<proteinExistence type="inferred from homology"/>
<keyword evidence="3" id="KW-0813">Transport</keyword>
<dbReference type="PANTHER" id="PTHR30472:SF25">
    <property type="entry name" value="ABC TRANSPORTER PERMEASE PROTEIN MJ0876-RELATED"/>
    <property type="match status" value="1"/>
</dbReference>
<dbReference type="Pfam" id="PF01032">
    <property type="entry name" value="FecCD"/>
    <property type="match status" value="1"/>
</dbReference>
<dbReference type="CDD" id="cd06550">
    <property type="entry name" value="TM_ABC_iron-siderophores_like"/>
    <property type="match status" value="1"/>
</dbReference>
<keyword evidence="6 8" id="KW-1133">Transmembrane helix</keyword>
<reference evidence="9 10" key="1">
    <citation type="journal article" date="2018" name="Nat. Biotechnol.">
        <title>A standardized bacterial taxonomy based on genome phylogeny substantially revises the tree of life.</title>
        <authorList>
            <person name="Parks D.H."/>
            <person name="Chuvochina M."/>
            <person name="Waite D.W."/>
            <person name="Rinke C."/>
            <person name="Skarshewski A."/>
            <person name="Chaumeil P.A."/>
            <person name="Hugenholtz P."/>
        </authorList>
    </citation>
    <scope>NUCLEOTIDE SEQUENCE [LARGE SCALE GENOMIC DNA]</scope>
    <source>
        <strain evidence="9">UBA8739</strain>
    </source>
</reference>
<gene>
    <name evidence="9" type="ORF">DCK97_21245</name>
</gene>
<feature type="transmembrane region" description="Helical" evidence="8">
    <location>
        <begin position="179"/>
        <end position="201"/>
    </location>
</feature>
<evidence type="ECO:0000256" key="2">
    <source>
        <dbReference type="ARBA" id="ARBA00007935"/>
    </source>
</evidence>
<dbReference type="AlphaFoldDB" id="A0A3B9IPZ6"/>
<name>A0A3B9IPZ6_9PROT</name>
<dbReference type="GO" id="GO:0033214">
    <property type="term" value="P:siderophore-iron import into cell"/>
    <property type="evidence" value="ECO:0007669"/>
    <property type="project" value="TreeGrafter"/>
</dbReference>
<feature type="non-terminal residue" evidence="9">
    <location>
        <position position="228"/>
    </location>
</feature>
<dbReference type="PANTHER" id="PTHR30472">
    <property type="entry name" value="FERRIC ENTEROBACTIN TRANSPORT SYSTEM PERMEASE PROTEIN"/>
    <property type="match status" value="1"/>
</dbReference>
<feature type="transmembrane region" description="Helical" evidence="8">
    <location>
        <begin position="46"/>
        <end position="70"/>
    </location>
</feature>
<evidence type="ECO:0000256" key="1">
    <source>
        <dbReference type="ARBA" id="ARBA00004651"/>
    </source>
</evidence>
<evidence type="ECO:0000256" key="6">
    <source>
        <dbReference type="ARBA" id="ARBA00022989"/>
    </source>
</evidence>
<dbReference type="GO" id="GO:0005886">
    <property type="term" value="C:plasma membrane"/>
    <property type="evidence" value="ECO:0007669"/>
    <property type="project" value="UniProtKB-SubCell"/>
</dbReference>
<evidence type="ECO:0000256" key="8">
    <source>
        <dbReference type="SAM" id="Phobius"/>
    </source>
</evidence>
<sequence length="228" mass="23468">WAPALVAVDAGGGAAWGGRELVAVAGGGLATLAVFGLAVRRGLSPVSLILAGMIVSLYCGALGAALTLLYEPYLTALFIWGGGSLVQQDWQTTLWLLPRLAVCAVLIAAMIRPLTLFELDDEGAAALGLSLGRVRFLALLLAVALAGFVVAAVGVIGFVGLASPALARLAGARRVRDRLLWAPLIGAALLCLTDQLVWFLGEQLPTGAVTALLGAPLLLWMLPRLALG</sequence>
<dbReference type="Gene3D" id="1.10.3470.10">
    <property type="entry name" value="ABC transporter involved in vitamin B12 uptake, BtuC"/>
    <property type="match status" value="1"/>
</dbReference>
<comment type="similarity">
    <text evidence="2">Belongs to the binding-protein-dependent transport system permease family. FecCD subfamily.</text>
</comment>
<accession>A0A3B9IPZ6</accession>
<dbReference type="Proteomes" id="UP000257706">
    <property type="component" value="Unassembled WGS sequence"/>
</dbReference>
<evidence type="ECO:0000313" key="10">
    <source>
        <dbReference type="Proteomes" id="UP000257706"/>
    </source>
</evidence>
<evidence type="ECO:0000256" key="3">
    <source>
        <dbReference type="ARBA" id="ARBA00022448"/>
    </source>
</evidence>
<feature type="transmembrane region" description="Helical" evidence="8">
    <location>
        <begin position="207"/>
        <end position="227"/>
    </location>
</feature>
<evidence type="ECO:0000256" key="4">
    <source>
        <dbReference type="ARBA" id="ARBA00022475"/>
    </source>
</evidence>
<keyword evidence="4" id="KW-1003">Cell membrane</keyword>
<protein>
    <submittedName>
        <fullName evidence="9">Fe(3+)-hydroxamate ABC transporter permease FhuB</fullName>
    </submittedName>
</protein>
<feature type="transmembrane region" description="Helical" evidence="8">
    <location>
        <begin position="90"/>
        <end position="111"/>
    </location>
</feature>
<comment type="caution">
    <text evidence="9">The sequence shown here is derived from an EMBL/GenBank/DDBJ whole genome shotgun (WGS) entry which is preliminary data.</text>
</comment>
<keyword evidence="7 8" id="KW-0472">Membrane</keyword>
<evidence type="ECO:0000313" key="9">
    <source>
        <dbReference type="EMBL" id="HAE49944.1"/>
    </source>
</evidence>
<dbReference type="EMBL" id="DMAI01000350">
    <property type="protein sequence ID" value="HAE49944.1"/>
    <property type="molecule type" value="Genomic_DNA"/>
</dbReference>
<evidence type="ECO:0000256" key="5">
    <source>
        <dbReference type="ARBA" id="ARBA00022692"/>
    </source>
</evidence>
<dbReference type="InterPro" id="IPR037294">
    <property type="entry name" value="ABC_BtuC-like"/>
</dbReference>
<feature type="non-terminal residue" evidence="9">
    <location>
        <position position="1"/>
    </location>
</feature>
<evidence type="ECO:0000256" key="7">
    <source>
        <dbReference type="ARBA" id="ARBA00023136"/>
    </source>
</evidence>
<feature type="transmembrane region" description="Helical" evidence="8">
    <location>
        <begin position="21"/>
        <end position="39"/>
    </location>
</feature>
<dbReference type="GO" id="GO:0022857">
    <property type="term" value="F:transmembrane transporter activity"/>
    <property type="evidence" value="ECO:0007669"/>
    <property type="project" value="InterPro"/>
</dbReference>